<dbReference type="Gene3D" id="1.10.10.10">
    <property type="entry name" value="Winged helix-like DNA-binding domain superfamily/Winged helix DNA-binding domain"/>
    <property type="match status" value="1"/>
</dbReference>
<dbReference type="InterPro" id="IPR000835">
    <property type="entry name" value="HTH_MarR-typ"/>
</dbReference>
<gene>
    <name evidence="2" type="ORF">ACFSDE_00955</name>
</gene>
<proteinExistence type="predicted"/>
<evidence type="ECO:0000259" key="1">
    <source>
        <dbReference type="PROSITE" id="PS50995"/>
    </source>
</evidence>
<name>A0ABW4TFE5_9ACTN</name>
<protein>
    <submittedName>
        <fullName evidence="2">MarR family winged helix-turn-helix transcriptional regulator</fullName>
    </submittedName>
</protein>
<reference evidence="3" key="1">
    <citation type="journal article" date="2019" name="Int. J. Syst. Evol. Microbiol.">
        <title>The Global Catalogue of Microorganisms (GCM) 10K type strain sequencing project: providing services to taxonomists for standard genome sequencing and annotation.</title>
        <authorList>
            <consortium name="The Broad Institute Genomics Platform"/>
            <consortium name="The Broad Institute Genome Sequencing Center for Infectious Disease"/>
            <person name="Wu L."/>
            <person name="Ma J."/>
        </authorList>
    </citation>
    <scope>NUCLEOTIDE SEQUENCE [LARGE SCALE GENOMIC DNA]</scope>
    <source>
        <strain evidence="3">CGMCC 1.12477</strain>
    </source>
</reference>
<comment type="caution">
    <text evidence="2">The sequence shown here is derived from an EMBL/GenBank/DDBJ whole genome shotgun (WGS) entry which is preliminary data.</text>
</comment>
<dbReference type="InterPro" id="IPR036390">
    <property type="entry name" value="WH_DNA-bd_sf"/>
</dbReference>
<keyword evidence="3" id="KW-1185">Reference proteome</keyword>
<sequence length="169" mass="19166">MNDAGARWPNDGAVRWLDPDQQRDWRALIMGTTLLFDRLDEDLSRRHGVSLTEYEILVRLSETDGRRMRMAQLADSLAHSRSRVTHTVGRLEKSGLVERFKSPEDGRGIVCAMTDRGWLLLQNVAPTHVMGVRENLVDLVEPEDLEAMGRVMNAVADHLVAAHPEMEIR</sequence>
<dbReference type="RefSeq" id="WP_343915765.1">
    <property type="nucleotide sequence ID" value="NZ_BAAAJT010000002.1"/>
</dbReference>
<dbReference type="EMBL" id="JBHUGD010000001">
    <property type="protein sequence ID" value="MFD1945344.1"/>
    <property type="molecule type" value="Genomic_DNA"/>
</dbReference>
<dbReference type="InterPro" id="IPR036388">
    <property type="entry name" value="WH-like_DNA-bd_sf"/>
</dbReference>
<dbReference type="InterPro" id="IPR039422">
    <property type="entry name" value="MarR/SlyA-like"/>
</dbReference>
<dbReference type="PANTHER" id="PTHR33164">
    <property type="entry name" value="TRANSCRIPTIONAL REGULATOR, MARR FAMILY"/>
    <property type="match status" value="1"/>
</dbReference>
<dbReference type="SUPFAM" id="SSF46785">
    <property type="entry name" value="Winged helix' DNA-binding domain"/>
    <property type="match status" value="1"/>
</dbReference>
<dbReference type="Pfam" id="PF01047">
    <property type="entry name" value="MarR"/>
    <property type="match status" value="1"/>
</dbReference>
<dbReference type="SMART" id="SM00347">
    <property type="entry name" value="HTH_MARR"/>
    <property type="match status" value="1"/>
</dbReference>
<dbReference type="PANTHER" id="PTHR33164:SF99">
    <property type="entry name" value="MARR FAMILY REGULATORY PROTEIN"/>
    <property type="match status" value="1"/>
</dbReference>
<organism evidence="2 3">
    <name type="scientific">Nocardioides aestuarii</name>
    <dbReference type="NCBI Taxonomy" id="252231"/>
    <lineage>
        <taxon>Bacteria</taxon>
        <taxon>Bacillati</taxon>
        <taxon>Actinomycetota</taxon>
        <taxon>Actinomycetes</taxon>
        <taxon>Propionibacteriales</taxon>
        <taxon>Nocardioidaceae</taxon>
        <taxon>Nocardioides</taxon>
    </lineage>
</organism>
<accession>A0ABW4TFE5</accession>
<dbReference type="PROSITE" id="PS50995">
    <property type="entry name" value="HTH_MARR_2"/>
    <property type="match status" value="1"/>
</dbReference>
<evidence type="ECO:0000313" key="3">
    <source>
        <dbReference type="Proteomes" id="UP001597351"/>
    </source>
</evidence>
<feature type="domain" description="HTH marR-type" evidence="1">
    <location>
        <begin position="21"/>
        <end position="157"/>
    </location>
</feature>
<dbReference type="Proteomes" id="UP001597351">
    <property type="component" value="Unassembled WGS sequence"/>
</dbReference>
<evidence type="ECO:0000313" key="2">
    <source>
        <dbReference type="EMBL" id="MFD1945344.1"/>
    </source>
</evidence>
<dbReference type="PRINTS" id="PR00598">
    <property type="entry name" value="HTHMARR"/>
</dbReference>